<feature type="domain" description="HTH araC/xylS-type" evidence="4">
    <location>
        <begin position="1"/>
        <end position="59"/>
    </location>
</feature>
<keyword evidence="2" id="KW-0804">Transcription</keyword>
<keyword evidence="3" id="KW-0472">Membrane</keyword>
<dbReference type="Gene3D" id="1.10.10.60">
    <property type="entry name" value="Homeodomain-like"/>
    <property type="match status" value="1"/>
</dbReference>
<evidence type="ECO:0000256" key="2">
    <source>
        <dbReference type="ARBA" id="ARBA00023163"/>
    </source>
</evidence>
<gene>
    <name evidence="5" type="ORF">ACFOSE_04690</name>
</gene>
<keyword evidence="3" id="KW-1133">Transmembrane helix</keyword>
<evidence type="ECO:0000256" key="1">
    <source>
        <dbReference type="ARBA" id="ARBA00023015"/>
    </source>
</evidence>
<comment type="caution">
    <text evidence="5">The sequence shown here is derived from an EMBL/GenBank/DDBJ whole genome shotgun (WGS) entry which is preliminary data.</text>
</comment>
<keyword evidence="1" id="KW-0805">Transcription regulation</keyword>
<evidence type="ECO:0000313" key="6">
    <source>
        <dbReference type="Proteomes" id="UP001595901"/>
    </source>
</evidence>
<evidence type="ECO:0000313" key="5">
    <source>
        <dbReference type="EMBL" id="MFC3932077.1"/>
    </source>
</evidence>
<feature type="transmembrane region" description="Helical" evidence="3">
    <location>
        <begin position="164"/>
        <end position="184"/>
    </location>
</feature>
<sequence length="185" mass="21052">MTFRKYLESMRIQASMRKLLAEEGNVTHIAGQVGYDYSSNFSKIFRKRIGSQAKGYKSSANLSYRVLKDFVKTKKSLHYHRFKDILTNNQVKINLIYSKGYQPDLVFVGLFPDPLPNQVPITAIATAKTKAIYLNQIPAGSYIYLLVTLLRIPISFLLLSCWTIIAAGMMTLSSLMRILVMLLIF</sequence>
<evidence type="ECO:0000256" key="3">
    <source>
        <dbReference type="SAM" id="Phobius"/>
    </source>
</evidence>
<evidence type="ECO:0000259" key="4">
    <source>
        <dbReference type="PROSITE" id="PS01124"/>
    </source>
</evidence>
<dbReference type="EMBL" id="JBHSAC010000042">
    <property type="protein sequence ID" value="MFC3932077.1"/>
    <property type="molecule type" value="Genomic_DNA"/>
</dbReference>
<dbReference type="InterPro" id="IPR009057">
    <property type="entry name" value="Homeodomain-like_sf"/>
</dbReference>
<proteinExistence type="predicted"/>
<dbReference type="PROSITE" id="PS01124">
    <property type="entry name" value="HTH_ARAC_FAMILY_2"/>
    <property type="match status" value="1"/>
</dbReference>
<dbReference type="Proteomes" id="UP001595901">
    <property type="component" value="Unassembled WGS sequence"/>
</dbReference>
<dbReference type="Pfam" id="PF12833">
    <property type="entry name" value="HTH_18"/>
    <property type="match status" value="1"/>
</dbReference>
<feature type="transmembrane region" description="Helical" evidence="3">
    <location>
        <begin position="139"/>
        <end position="158"/>
    </location>
</feature>
<organism evidence="5 6">
    <name type="scientific">Streptococcus dentapri</name>
    <dbReference type="NCBI Taxonomy" id="573564"/>
    <lineage>
        <taxon>Bacteria</taxon>
        <taxon>Bacillati</taxon>
        <taxon>Bacillota</taxon>
        <taxon>Bacilli</taxon>
        <taxon>Lactobacillales</taxon>
        <taxon>Streptococcaceae</taxon>
        <taxon>Streptococcus</taxon>
    </lineage>
</organism>
<keyword evidence="3" id="KW-0812">Transmembrane</keyword>
<protein>
    <submittedName>
        <fullName evidence="5">Helix-turn-helix domain-containing protein</fullName>
    </submittedName>
</protein>
<accession>A0ABV8D1M8</accession>
<dbReference type="InterPro" id="IPR018060">
    <property type="entry name" value="HTH_AraC"/>
</dbReference>
<name>A0ABV8D1M8_9STRE</name>
<dbReference type="SUPFAM" id="SSF46689">
    <property type="entry name" value="Homeodomain-like"/>
    <property type="match status" value="1"/>
</dbReference>
<keyword evidence="6" id="KW-1185">Reference proteome</keyword>
<reference evidence="6" key="1">
    <citation type="journal article" date="2019" name="Int. J. Syst. Evol. Microbiol.">
        <title>The Global Catalogue of Microorganisms (GCM) 10K type strain sequencing project: providing services to taxonomists for standard genome sequencing and annotation.</title>
        <authorList>
            <consortium name="The Broad Institute Genomics Platform"/>
            <consortium name="The Broad Institute Genome Sequencing Center for Infectious Disease"/>
            <person name="Wu L."/>
            <person name="Ma J."/>
        </authorList>
    </citation>
    <scope>NUCLEOTIDE SEQUENCE [LARGE SCALE GENOMIC DNA]</scope>
    <source>
        <strain evidence="6">CCUG 58728</strain>
    </source>
</reference>
<dbReference type="RefSeq" id="WP_380431162.1">
    <property type="nucleotide sequence ID" value="NZ_JBHSAC010000042.1"/>
</dbReference>